<dbReference type="SUPFAM" id="SSF52540">
    <property type="entry name" value="P-loop containing nucleoside triphosphate hydrolases"/>
    <property type="match status" value="1"/>
</dbReference>
<evidence type="ECO:0000313" key="3">
    <source>
        <dbReference type="Proteomes" id="UP001478817"/>
    </source>
</evidence>
<dbReference type="PANTHER" id="PTHR32182">
    <property type="entry name" value="DNA REPLICATION AND REPAIR PROTEIN RECF"/>
    <property type="match status" value="1"/>
</dbReference>
<organism evidence="2 3">
    <name type="scientific">Paratractidigestivibacter faecalis</name>
    <dbReference type="NCBI Taxonomy" id="2292441"/>
    <lineage>
        <taxon>Bacteria</taxon>
        <taxon>Bacillati</taxon>
        <taxon>Actinomycetota</taxon>
        <taxon>Coriobacteriia</taxon>
        <taxon>Coriobacteriales</taxon>
        <taxon>Atopobiaceae</taxon>
        <taxon>Paratractidigestivibacter</taxon>
    </lineage>
</organism>
<reference evidence="2 3" key="1">
    <citation type="submission" date="2024-04" db="EMBL/GenBank/DDBJ databases">
        <title>Human intestinal bacterial collection.</title>
        <authorList>
            <person name="Pauvert C."/>
            <person name="Hitch T.C.A."/>
            <person name="Clavel T."/>
        </authorList>
    </citation>
    <scope>NUCLEOTIDE SEQUENCE [LARGE SCALE GENOMIC DNA]</scope>
    <source>
        <strain evidence="2 3">CLA-AA-H197</strain>
    </source>
</reference>
<sequence>MSEPIAVKLACCNNIDRATITLKPNATTVLHGMNGSGKSSVAKAIQLYNGDDRQALEVLKPYASESLPSVEGLPEDANILVFNEDYVDSTLFKGDMELIENGYKIFVDTPEYRKAAKVTDELLADAVKRLRDEGKVVELLSTVNNLLSCFGKVSKQIYSKTSPIAKGVVLNGNLVEHVSPKFESFTSLIQGGNAQEWLLWRGKGDKFSSLGVCPYCGKTLEQSELEICNEMQAAYGGKYIDSFTKTIQTFGEAEVLLSENARAQADAILHGKLEEEPNPENEAFLACIKADAEGLKAKLEKIQQLNYSFLKNEEKDADYFEGLKIHVERLEKMNSQFAIERVNSINAVLDDLSSKVREIQGAIGRQSCALRKSINASMAEMNAFLESAGFPYEISIASSDGARCTVSLKPRGLEMNVENLKSHLSYGERNSLAIALFSAQVKSEKPDIVVLDDPISSFDQNKKYAILQRLFSKSKGVCNGITTLLLTHDFETLIMIGKVHKTLLCDTSCFYVRNDDGNLTLIPVENDDFNSAVQCFKAIVASDASLPYRIALARRAVEIAYGKSSAWHVLSSLAHQREVATQNGQELTDEEWKEAKKQLEDIGLKDFSYQDLLSQLGNKELLSVYDQAPSPVEKICAFRLLAANNADEMRQVCNRAHVDDTVFKFANEYFHIENLMAYQFDPVKFNTVPAGIIETCDKVIARFKGEYGQQAKADD</sequence>
<dbReference type="Proteomes" id="UP001478817">
    <property type="component" value="Unassembled WGS sequence"/>
</dbReference>
<accession>A0ABV1IHE6</accession>
<keyword evidence="3" id="KW-1185">Reference proteome</keyword>
<evidence type="ECO:0000259" key="1">
    <source>
        <dbReference type="Pfam" id="PF13166"/>
    </source>
</evidence>
<evidence type="ECO:0000313" key="2">
    <source>
        <dbReference type="EMBL" id="MEQ2637426.1"/>
    </source>
</evidence>
<proteinExistence type="predicted"/>
<protein>
    <submittedName>
        <fullName evidence="2">AAA family ATPase</fullName>
    </submittedName>
</protein>
<gene>
    <name evidence="2" type="ORF">AAAT05_03625</name>
</gene>
<dbReference type="PANTHER" id="PTHR32182:SF22">
    <property type="entry name" value="ATP-DEPENDENT ENDONUCLEASE, OLD FAMILY-RELATED"/>
    <property type="match status" value="1"/>
</dbReference>
<feature type="domain" description="Protein CR006 P-loop" evidence="1">
    <location>
        <begin position="340"/>
        <end position="494"/>
    </location>
</feature>
<dbReference type="EMBL" id="JBBNGS010000005">
    <property type="protein sequence ID" value="MEQ2637426.1"/>
    <property type="molecule type" value="Genomic_DNA"/>
</dbReference>
<dbReference type="CDD" id="cd00267">
    <property type="entry name" value="ABC_ATPase"/>
    <property type="match status" value="1"/>
</dbReference>
<dbReference type="RefSeq" id="WP_349181925.1">
    <property type="nucleotide sequence ID" value="NZ_JBBNGS010000005.1"/>
</dbReference>
<dbReference type="Pfam" id="PF13166">
    <property type="entry name" value="AAA_13"/>
    <property type="match status" value="1"/>
</dbReference>
<comment type="caution">
    <text evidence="2">The sequence shown here is derived from an EMBL/GenBank/DDBJ whole genome shotgun (WGS) entry which is preliminary data.</text>
</comment>
<dbReference type="Gene3D" id="3.40.50.300">
    <property type="entry name" value="P-loop containing nucleotide triphosphate hydrolases"/>
    <property type="match status" value="2"/>
</dbReference>
<dbReference type="InterPro" id="IPR026866">
    <property type="entry name" value="CR006_AAA"/>
</dbReference>
<name>A0ABV1IHE6_9ACTN</name>
<dbReference type="InterPro" id="IPR027417">
    <property type="entry name" value="P-loop_NTPase"/>
</dbReference>